<dbReference type="HOGENOM" id="CLU_1434570_0_0_1"/>
<dbReference type="AlphaFoldDB" id="H0EEG9"/>
<accession>H0EEG9</accession>
<dbReference type="PANTHER" id="PTHR32419">
    <property type="entry name" value="GLUTATHIONYL-HYDROQUINONE REDUCTASE"/>
    <property type="match status" value="1"/>
</dbReference>
<dbReference type="InterPro" id="IPR036282">
    <property type="entry name" value="Glutathione-S-Trfase_C_sf"/>
</dbReference>
<keyword evidence="2" id="KW-1185">Reference proteome</keyword>
<dbReference type="Proteomes" id="UP000005446">
    <property type="component" value="Unassembled WGS sequence"/>
</dbReference>
<name>H0EEG9_GLAL7</name>
<dbReference type="GO" id="GO:0004364">
    <property type="term" value="F:glutathione transferase activity"/>
    <property type="evidence" value="ECO:0007669"/>
    <property type="project" value="InterPro"/>
</dbReference>
<reference evidence="1 2" key="1">
    <citation type="journal article" date="2012" name="Eukaryot. Cell">
        <title>Genome sequence of the fungus Glarea lozoyensis: the first genome sequence of a species from the Helotiaceae family.</title>
        <authorList>
            <person name="Youssar L."/>
            <person name="Gruening B.A."/>
            <person name="Erxleben A."/>
            <person name="Guenther S."/>
            <person name="Huettel W."/>
        </authorList>
    </citation>
    <scope>NUCLEOTIDE SEQUENCE [LARGE SCALE GENOMIC DNA]</scope>
    <source>
        <strain evidence="2">ATCC 74030 / MF5533</strain>
    </source>
</reference>
<dbReference type="SUPFAM" id="SSF47616">
    <property type="entry name" value="GST C-terminal domain-like"/>
    <property type="match status" value="1"/>
</dbReference>
<dbReference type="GO" id="GO:0005737">
    <property type="term" value="C:cytoplasm"/>
    <property type="evidence" value="ECO:0007669"/>
    <property type="project" value="TreeGrafter"/>
</dbReference>
<dbReference type="Gene3D" id="1.20.1050.10">
    <property type="match status" value="1"/>
</dbReference>
<evidence type="ECO:0000313" key="2">
    <source>
        <dbReference type="Proteomes" id="UP000005446"/>
    </source>
</evidence>
<organism evidence="1 2">
    <name type="scientific">Glarea lozoyensis (strain ATCC 74030 / MF5533)</name>
    <dbReference type="NCBI Taxonomy" id="1104152"/>
    <lineage>
        <taxon>Eukaryota</taxon>
        <taxon>Fungi</taxon>
        <taxon>Dikarya</taxon>
        <taxon>Ascomycota</taxon>
        <taxon>Pezizomycotina</taxon>
        <taxon>Leotiomycetes</taxon>
        <taxon>Helotiales</taxon>
        <taxon>Helotiaceae</taxon>
        <taxon>Glarea</taxon>
    </lineage>
</organism>
<comment type="caution">
    <text evidence="1">The sequence shown here is derived from an EMBL/GenBank/DDBJ whole genome shotgun (WGS) entry which is preliminary data.</text>
</comment>
<dbReference type="Gene3D" id="3.40.30.10">
    <property type="entry name" value="Glutaredoxin"/>
    <property type="match status" value="1"/>
</dbReference>
<gene>
    <name evidence="1" type="ORF">M7I_0845</name>
</gene>
<evidence type="ECO:0000313" key="1">
    <source>
        <dbReference type="EMBL" id="EHL02882.1"/>
    </source>
</evidence>
<proteinExistence type="predicted"/>
<dbReference type="InParanoid" id="H0EEG9"/>
<dbReference type="InterPro" id="IPR016639">
    <property type="entry name" value="GST_Omega/GSH"/>
</dbReference>
<dbReference type="PANTHER" id="PTHR32419:SF6">
    <property type="entry name" value="GLUTATHIONE S-TRANSFERASE OMEGA-LIKE 1-RELATED"/>
    <property type="match status" value="1"/>
</dbReference>
<dbReference type="EMBL" id="AGUE01000016">
    <property type="protein sequence ID" value="EHL02882.1"/>
    <property type="molecule type" value="Genomic_DNA"/>
</dbReference>
<sequence length="189" mass="21764">MTLACMNTHAKQIPQALTGGSETIDHVEGFHNFREMYEKADPEYEGSYSVPVLWDRKSKTIVNNDSVQIMRILSYSFDEFLAPEMREINKPAGGLRPVSLAGEIDHLGDSIESDVNWGTYKCGMAQTQEDYDLAMELLFVKFEELEGRLEDRKYLFGDHITETDIRHIYYEVDCETKDAFRSTTHFEIS</sequence>
<protein>
    <submittedName>
        <fullName evidence="1">Putative Glutathione S-transferase omega-like 2</fullName>
    </submittedName>
</protein>
<keyword evidence="1" id="KW-0808">Transferase</keyword>
<dbReference type="OrthoDB" id="2309723at2759"/>